<comment type="caution">
    <text evidence="5">The sequence shown here is derived from an EMBL/GenBank/DDBJ whole genome shotgun (WGS) entry which is preliminary data.</text>
</comment>
<proteinExistence type="predicted"/>
<dbReference type="EMBL" id="JBHSSC010000040">
    <property type="protein sequence ID" value="MFC6181631.1"/>
    <property type="molecule type" value="Genomic_DNA"/>
</dbReference>
<keyword evidence="6" id="KW-1185">Reference proteome</keyword>
<evidence type="ECO:0000313" key="5">
    <source>
        <dbReference type="EMBL" id="MFC6181631.1"/>
    </source>
</evidence>
<evidence type="ECO:0000256" key="2">
    <source>
        <dbReference type="ARBA" id="ARBA00023125"/>
    </source>
</evidence>
<accession>A0ABW1S1L7</accession>
<dbReference type="PANTHER" id="PTHR36511">
    <property type="entry name" value="MERR FAMILY BACTERIAL REGULATORY PROTEIN"/>
    <property type="match status" value="1"/>
</dbReference>
<dbReference type="Gene3D" id="1.10.260.40">
    <property type="entry name" value="lambda repressor-like DNA-binding domains"/>
    <property type="match status" value="1"/>
</dbReference>
<dbReference type="RefSeq" id="WP_137628570.1">
    <property type="nucleotide sequence ID" value="NZ_BJDJ01000010.1"/>
</dbReference>
<gene>
    <name evidence="5" type="ORF">ACFP5Y_10395</name>
</gene>
<keyword evidence="1" id="KW-0805">Transcription regulation</keyword>
<dbReference type="SMART" id="SM00530">
    <property type="entry name" value="HTH_XRE"/>
    <property type="match status" value="1"/>
</dbReference>
<sequence>MNQITKIRDQYQLSRAELANLLAVSVRTLEGWESGRFQPSGSAAKLIQLLGASPQSFQLLKAFKGDQLMINLERDPEKLTIMGVPFSSAKAYQSAVSALANNMYEGYEPTVVAVRHLANDDLSQIDPQAILKQVEAEQNVSLHG</sequence>
<dbReference type="InterPro" id="IPR001387">
    <property type="entry name" value="Cro/C1-type_HTH"/>
</dbReference>
<protein>
    <submittedName>
        <fullName evidence="5">Helix-turn-helix domain-containing protein</fullName>
    </submittedName>
</protein>
<organism evidence="5 6">
    <name type="scientific">Lactiplantibacillus daowaiensis</name>
    <dbReference type="NCBI Taxonomy" id="2559918"/>
    <lineage>
        <taxon>Bacteria</taxon>
        <taxon>Bacillati</taxon>
        <taxon>Bacillota</taxon>
        <taxon>Bacilli</taxon>
        <taxon>Lactobacillales</taxon>
        <taxon>Lactobacillaceae</taxon>
        <taxon>Lactiplantibacillus</taxon>
    </lineage>
</organism>
<reference evidence="6" key="1">
    <citation type="journal article" date="2019" name="Int. J. Syst. Evol. Microbiol.">
        <title>The Global Catalogue of Microorganisms (GCM) 10K type strain sequencing project: providing services to taxonomists for standard genome sequencing and annotation.</title>
        <authorList>
            <consortium name="The Broad Institute Genomics Platform"/>
            <consortium name="The Broad Institute Genome Sequencing Center for Infectious Disease"/>
            <person name="Wu L."/>
            <person name="Ma J."/>
        </authorList>
    </citation>
    <scope>NUCLEOTIDE SEQUENCE [LARGE SCALE GENOMIC DNA]</scope>
    <source>
        <strain evidence="6">CCM 8933</strain>
    </source>
</reference>
<evidence type="ECO:0000256" key="3">
    <source>
        <dbReference type="ARBA" id="ARBA00023163"/>
    </source>
</evidence>
<evidence type="ECO:0000256" key="1">
    <source>
        <dbReference type="ARBA" id="ARBA00023015"/>
    </source>
</evidence>
<evidence type="ECO:0000259" key="4">
    <source>
        <dbReference type="PROSITE" id="PS50943"/>
    </source>
</evidence>
<dbReference type="Proteomes" id="UP001596282">
    <property type="component" value="Unassembled WGS sequence"/>
</dbReference>
<dbReference type="SUPFAM" id="SSF47413">
    <property type="entry name" value="lambda repressor-like DNA-binding domains"/>
    <property type="match status" value="1"/>
</dbReference>
<dbReference type="PROSITE" id="PS50943">
    <property type="entry name" value="HTH_CROC1"/>
    <property type="match status" value="1"/>
</dbReference>
<feature type="domain" description="HTH cro/C1-type" evidence="4">
    <location>
        <begin position="4"/>
        <end position="57"/>
    </location>
</feature>
<name>A0ABW1S1L7_9LACO</name>
<dbReference type="InterPro" id="IPR010982">
    <property type="entry name" value="Lambda_DNA-bd_dom_sf"/>
</dbReference>
<keyword evidence="2" id="KW-0238">DNA-binding</keyword>
<dbReference type="PANTHER" id="PTHR36511:SF3">
    <property type="entry name" value="ANTITOXIN HIGA-2"/>
    <property type="match status" value="1"/>
</dbReference>
<evidence type="ECO:0000313" key="6">
    <source>
        <dbReference type="Proteomes" id="UP001596282"/>
    </source>
</evidence>
<dbReference type="CDD" id="cd00093">
    <property type="entry name" value="HTH_XRE"/>
    <property type="match status" value="1"/>
</dbReference>
<dbReference type="InterPro" id="IPR052359">
    <property type="entry name" value="HTH-type_reg/antitoxin"/>
</dbReference>
<keyword evidence="3" id="KW-0804">Transcription</keyword>